<gene>
    <name evidence="3" type="ORF">PCAL00307_LOCUS9858</name>
</gene>
<dbReference type="EMBL" id="HBIW01011509">
    <property type="protein sequence ID" value="CAE0694422.1"/>
    <property type="molecule type" value="Transcribed_RNA"/>
</dbReference>
<protein>
    <submittedName>
        <fullName evidence="3">Uncharacterized protein</fullName>
    </submittedName>
</protein>
<feature type="compositionally biased region" description="Acidic residues" evidence="1">
    <location>
        <begin position="839"/>
        <end position="856"/>
    </location>
</feature>
<organism evidence="3">
    <name type="scientific">Pelagomonas calceolata</name>
    <dbReference type="NCBI Taxonomy" id="35677"/>
    <lineage>
        <taxon>Eukaryota</taxon>
        <taxon>Sar</taxon>
        <taxon>Stramenopiles</taxon>
        <taxon>Ochrophyta</taxon>
        <taxon>Pelagophyceae</taxon>
        <taxon>Pelagomonadales</taxon>
        <taxon>Pelagomonadaceae</taxon>
        <taxon>Pelagomonas</taxon>
    </lineage>
</organism>
<sequence length="910" mass="101656">MATSMQDVSATAVAEASDGLQPWAGVNGGRGRVIDEWNHRSRPEGIDPCRGTYGTEGLRALVLLTQSLGSEERVAGVATVVSQLVYGPVTWWKSYDLEALRREIYRWLSLGNDQATTLIDEILRQHRVWVMGGEEGPFAKLGEVLHHLKFFRYEKRGEETHHIVDGELIAELRRICAALTSEHSHLTGTCHIEMAFLLFFNMAVGDEELRKLLVFVFAHCLFGAVGMAVALKLLKCFRKQLSAVAFDEDLLKARRALVLALDGGVEATIAAAVASFKTAWASVEKEAVKAYPHDACVALHHQMQKVDLVEHNRQLGEVLDVLKTATEPVMIFVAPKDIVSYFGQKPETLRILRCRFDPGAITTALEGLHKLNNSQALLSNAVALLVAMGNYGTSGEVDADLMDHLRGCGKGCQLDIYAHIFYGLRHSALMSSIQGDVAVFDPSGARWVVARRPGEAALVYSFEDMARDAGYESVHEFLQDARNSYDVTEMRAVVQFRDEARLFDERYEPPKDALRAKHLALMARRAARTLAGQEKGGSLSRTTVVLAGTQSYYADGQLRDSNPGAAGVFGARVSFVGWRRWSSKDELIDWLCDEGADVLDYELTTGTAELAAFLGSSESIDELKDRQYLCLIPDNWPAPRAFTKVTEVLQRFVYDDRCYRESVMDRFFASGAASFFEWRRRDDCTVFEKRYEEVDNGLGSTCRRLVRLARATGPDGALYQIGVDLALVRRSPREVPAPAPAAEPAPLDEDLDEDMEDVTTRADPPKWTQGSRFANALELIFAANPTLICDPPPNSRERWAIAKRLCKPNPSTAPDDVDLFNRAFQWGDDQWIAWHDANDVDSEEDEEEEEPADDDPFAEHNVPYAGELTRPRLLELYGLKFGGPPPKQNYEIRMFPGSYLDWVRYKIVND</sequence>
<dbReference type="AlphaFoldDB" id="A0A7S3ZUI8"/>
<reference evidence="3" key="1">
    <citation type="submission" date="2021-01" db="EMBL/GenBank/DDBJ databases">
        <authorList>
            <person name="Corre E."/>
            <person name="Pelletier E."/>
            <person name="Niang G."/>
            <person name="Scheremetjew M."/>
            <person name="Finn R."/>
            <person name="Kale V."/>
            <person name="Holt S."/>
            <person name="Cochrane G."/>
            <person name="Meng A."/>
            <person name="Brown T."/>
            <person name="Cohen L."/>
        </authorList>
    </citation>
    <scope>NUCLEOTIDE SEQUENCE</scope>
    <source>
        <strain evidence="3">CCMP1756</strain>
    </source>
</reference>
<evidence type="ECO:0000256" key="2">
    <source>
        <dbReference type="SAM" id="Phobius"/>
    </source>
</evidence>
<proteinExistence type="predicted"/>
<name>A0A7S3ZUI8_9STRA</name>
<accession>A0A7S3ZUI8</accession>
<keyword evidence="2" id="KW-0472">Membrane</keyword>
<feature type="compositionally biased region" description="Acidic residues" evidence="1">
    <location>
        <begin position="746"/>
        <end position="757"/>
    </location>
</feature>
<feature type="transmembrane region" description="Helical" evidence="2">
    <location>
        <begin position="212"/>
        <end position="234"/>
    </location>
</feature>
<keyword evidence="2" id="KW-1133">Transmembrane helix</keyword>
<feature type="region of interest" description="Disordered" evidence="1">
    <location>
        <begin position="839"/>
        <end position="862"/>
    </location>
</feature>
<feature type="region of interest" description="Disordered" evidence="1">
    <location>
        <begin position="734"/>
        <end position="767"/>
    </location>
</feature>
<evidence type="ECO:0000256" key="1">
    <source>
        <dbReference type="SAM" id="MobiDB-lite"/>
    </source>
</evidence>
<evidence type="ECO:0000313" key="3">
    <source>
        <dbReference type="EMBL" id="CAE0694422.1"/>
    </source>
</evidence>
<keyword evidence="2" id="KW-0812">Transmembrane</keyword>